<feature type="binding site" evidence="11">
    <location>
        <position position="89"/>
    </location>
    <ligand>
        <name>Zn(2+)</name>
        <dbReference type="ChEBI" id="CHEBI:29105"/>
    </ligand>
</feature>
<dbReference type="PANTHER" id="PTHR10815:SF14">
    <property type="entry name" value="BIFUNCTIONAL TRANSCRIPTIONAL ACTIVATOR_DNA REPAIR ENZYME ADA"/>
    <property type="match status" value="1"/>
</dbReference>
<evidence type="ECO:0000256" key="3">
    <source>
        <dbReference type="ARBA" id="ARBA00022679"/>
    </source>
</evidence>
<dbReference type="Gene3D" id="1.10.10.60">
    <property type="entry name" value="Homeodomain-like"/>
    <property type="match status" value="1"/>
</dbReference>
<keyword evidence="8" id="KW-0234">DNA repair</keyword>
<dbReference type="SUPFAM" id="SSF57884">
    <property type="entry name" value="Ada DNA repair protein, N-terminal domain (N-Ada 10)"/>
    <property type="match status" value="1"/>
</dbReference>
<feature type="domain" description="HTH araC/xylS-type" evidence="13">
    <location>
        <begin position="105"/>
        <end position="201"/>
    </location>
</feature>
<evidence type="ECO:0000259" key="13">
    <source>
        <dbReference type="PROSITE" id="PS01124"/>
    </source>
</evidence>
<evidence type="ECO:0000313" key="14">
    <source>
        <dbReference type="EMBL" id="MBB6094282.1"/>
    </source>
</evidence>
<dbReference type="CDD" id="cd06445">
    <property type="entry name" value="ATase"/>
    <property type="match status" value="1"/>
</dbReference>
<dbReference type="Pfam" id="PF01035">
    <property type="entry name" value="DNA_binding_1"/>
    <property type="match status" value="1"/>
</dbReference>
<name>A0A841HQG3_9GAMM</name>
<keyword evidence="15" id="KW-1185">Reference proteome</keyword>
<dbReference type="GO" id="GO:0003908">
    <property type="term" value="F:methylated-DNA-[protein]-cysteine S-methyltransferase activity"/>
    <property type="evidence" value="ECO:0007669"/>
    <property type="project" value="UniProtKB-EC"/>
</dbReference>
<dbReference type="PROSITE" id="PS00374">
    <property type="entry name" value="MGMT"/>
    <property type="match status" value="1"/>
</dbReference>
<proteinExistence type="predicted"/>
<evidence type="ECO:0000256" key="1">
    <source>
        <dbReference type="ARBA" id="ARBA00001286"/>
    </source>
</evidence>
<evidence type="ECO:0000256" key="4">
    <source>
        <dbReference type="ARBA" id="ARBA00022763"/>
    </source>
</evidence>
<dbReference type="InterPro" id="IPR036631">
    <property type="entry name" value="MGMT_N_sf"/>
</dbReference>
<keyword evidence="7" id="KW-0804">Transcription</keyword>
<dbReference type="NCBIfam" id="NF011964">
    <property type="entry name" value="PRK15435.1"/>
    <property type="match status" value="1"/>
</dbReference>
<dbReference type="InterPro" id="IPR016221">
    <property type="entry name" value="Bifunct_regulatory_prot_Ada"/>
</dbReference>
<dbReference type="InterPro" id="IPR018060">
    <property type="entry name" value="HTH_AraC"/>
</dbReference>
<evidence type="ECO:0000256" key="11">
    <source>
        <dbReference type="PIRSR" id="PIRSR000409-3"/>
    </source>
</evidence>
<dbReference type="AlphaFoldDB" id="A0A841HQG3"/>
<dbReference type="SUPFAM" id="SSF46689">
    <property type="entry name" value="Homeodomain-like"/>
    <property type="match status" value="1"/>
</dbReference>
<feature type="active site" description="Nucleophile; methyl group acceptor from methylphosphotriester" evidence="10">
    <location>
        <position position="55"/>
    </location>
</feature>
<dbReference type="SUPFAM" id="SSF46767">
    <property type="entry name" value="Methylated DNA-protein cysteine methyltransferase, C-terminal domain"/>
    <property type="match status" value="1"/>
</dbReference>
<dbReference type="GO" id="GO:0043565">
    <property type="term" value="F:sequence-specific DNA binding"/>
    <property type="evidence" value="ECO:0007669"/>
    <property type="project" value="InterPro"/>
</dbReference>
<keyword evidence="4" id="KW-0227">DNA damage</keyword>
<dbReference type="PIRSF" id="PIRSF000409">
    <property type="entry name" value="Ada"/>
    <property type="match status" value="1"/>
</dbReference>
<reference evidence="14 15" key="1">
    <citation type="submission" date="2020-08" db="EMBL/GenBank/DDBJ databases">
        <title>Genomic Encyclopedia of Type Strains, Phase IV (KMG-IV): sequencing the most valuable type-strain genomes for metagenomic binning, comparative biology and taxonomic classification.</title>
        <authorList>
            <person name="Goeker M."/>
        </authorList>
    </citation>
    <scope>NUCLEOTIDE SEQUENCE [LARGE SCALE GENOMIC DNA]</scope>
    <source>
        <strain evidence="14 15">DSM 26723</strain>
    </source>
</reference>
<dbReference type="Pfam" id="PF12833">
    <property type="entry name" value="HTH_18"/>
    <property type="match status" value="1"/>
</dbReference>
<evidence type="ECO:0000256" key="12">
    <source>
        <dbReference type="SAM" id="MobiDB-lite"/>
    </source>
</evidence>
<gene>
    <name evidence="14" type="ORF">HNQ60_003163</name>
</gene>
<dbReference type="SUPFAM" id="SSF53155">
    <property type="entry name" value="Methylated DNA-protein cysteine methyltransferase domain"/>
    <property type="match status" value="1"/>
</dbReference>
<dbReference type="InterPro" id="IPR035451">
    <property type="entry name" value="Ada-like_dom_sf"/>
</dbReference>
<evidence type="ECO:0000256" key="9">
    <source>
        <dbReference type="ARBA" id="ARBA00049348"/>
    </source>
</evidence>
<dbReference type="GO" id="GO:0008270">
    <property type="term" value="F:zinc ion binding"/>
    <property type="evidence" value="ECO:0007669"/>
    <property type="project" value="InterPro"/>
</dbReference>
<comment type="caution">
    <text evidence="14">The sequence shown here is derived from an EMBL/GenBank/DDBJ whole genome shotgun (WGS) entry which is preliminary data.</text>
</comment>
<dbReference type="InterPro" id="IPR001497">
    <property type="entry name" value="MethylDNA_cys_MeTrfase_AS"/>
</dbReference>
<comment type="catalytic activity">
    <reaction evidence="1">
        <text>a 4-O-methyl-thymidine in DNA + L-cysteinyl-[protein] = a thymidine in DNA + S-methyl-L-cysteinyl-[protein]</text>
        <dbReference type="Rhea" id="RHEA:53428"/>
        <dbReference type="Rhea" id="RHEA-COMP:10131"/>
        <dbReference type="Rhea" id="RHEA-COMP:10132"/>
        <dbReference type="Rhea" id="RHEA-COMP:13555"/>
        <dbReference type="Rhea" id="RHEA-COMP:13556"/>
        <dbReference type="ChEBI" id="CHEBI:29950"/>
        <dbReference type="ChEBI" id="CHEBI:82612"/>
        <dbReference type="ChEBI" id="CHEBI:137386"/>
        <dbReference type="ChEBI" id="CHEBI:137387"/>
        <dbReference type="EC" id="2.1.1.63"/>
    </reaction>
</comment>
<dbReference type="EC" id="2.1.1.63" evidence="14"/>
<organism evidence="14 15">
    <name type="scientific">Povalibacter uvarum</name>
    <dbReference type="NCBI Taxonomy" id="732238"/>
    <lineage>
        <taxon>Bacteria</taxon>
        <taxon>Pseudomonadati</taxon>
        <taxon>Pseudomonadota</taxon>
        <taxon>Gammaproteobacteria</taxon>
        <taxon>Steroidobacterales</taxon>
        <taxon>Steroidobacteraceae</taxon>
        <taxon>Povalibacter</taxon>
    </lineage>
</organism>
<dbReference type="GO" id="GO:0006281">
    <property type="term" value="P:DNA repair"/>
    <property type="evidence" value="ECO:0007669"/>
    <property type="project" value="UniProtKB-KW"/>
</dbReference>
<feature type="binding site" evidence="11">
    <location>
        <position position="59"/>
    </location>
    <ligand>
        <name>Zn(2+)</name>
        <dbReference type="ChEBI" id="CHEBI:29105"/>
    </ligand>
</feature>
<dbReference type="GO" id="GO:0032259">
    <property type="term" value="P:methylation"/>
    <property type="evidence" value="ECO:0007669"/>
    <property type="project" value="UniProtKB-KW"/>
</dbReference>
<dbReference type="InterPro" id="IPR004026">
    <property type="entry name" value="Ada_DNA_repair_Zn-bd"/>
</dbReference>
<keyword evidence="3 14" id="KW-0808">Transferase</keyword>
<dbReference type="Gene3D" id="3.40.10.10">
    <property type="entry name" value="DNA Methylphosphotriester Repair Domain"/>
    <property type="match status" value="1"/>
</dbReference>
<keyword evidence="2 14" id="KW-0489">Methyltransferase</keyword>
<dbReference type="Pfam" id="PF02805">
    <property type="entry name" value="Ada_Zn_binding"/>
    <property type="match status" value="1"/>
</dbReference>
<dbReference type="InterPro" id="IPR014048">
    <property type="entry name" value="MethylDNA_cys_MeTrfase_DNA-bd"/>
</dbReference>
<evidence type="ECO:0000256" key="2">
    <source>
        <dbReference type="ARBA" id="ARBA00022603"/>
    </source>
</evidence>
<dbReference type="FunFam" id="1.10.10.10:FF:000410">
    <property type="entry name" value="ADA regulatory protein, putative"/>
    <property type="match status" value="1"/>
</dbReference>
<protein>
    <submittedName>
        <fullName evidence="14">AraC family transcriptional regulator of adaptative response/methylated-DNA-[protein]-cysteine methyltransferase</fullName>
        <ecNumber evidence="14">2.1.1.63</ecNumber>
    </submittedName>
</protein>
<accession>A0A841HQG3</accession>
<dbReference type="Gene3D" id="3.30.160.70">
    <property type="entry name" value="Methylated DNA-protein cysteine methyltransferase domain"/>
    <property type="match status" value="1"/>
</dbReference>
<sequence length="369" mass="40045">MMQLVSRTEPGLMKATAPTPPVFHSDEARWDAVVRRDRAADGQFYYSVRTTGVYCRPSCASRRARRENVAFHTTQAAAEKAGFRPCRRCKPEQPSLDEQYAARIAKACRLIETSESAPSLATLAKAAGLSAYHFHRVFKAVTGVTPKAYASAHRTERTQTGLARRGSVTDAIYEAGFNSNAPFYSKADALLGMKPGEFRAGGKNAVIRFAVAQCSLGALLVAATDKGVCSILLGDDPEALVRDLQDRFERAQLIGGDAQFEQMVAKVVGFVEAPSIGLDLPLDIRGTAFQQRVWQALRKIPAGSTVSYADMAKRIGAPKAVRAVAQACAANAIAIAIPCHRVVRTDGNLSGYRWGIERKRTLLEREKAA</sequence>
<comment type="cofactor">
    <cofactor evidence="11">
        <name>Zn(2+)</name>
        <dbReference type="ChEBI" id="CHEBI:29105"/>
    </cofactor>
    <text evidence="11">Binds 1 zinc ion per subunit.</text>
</comment>
<dbReference type="GO" id="GO:0003700">
    <property type="term" value="F:DNA-binding transcription factor activity"/>
    <property type="evidence" value="ECO:0007669"/>
    <property type="project" value="InterPro"/>
</dbReference>
<dbReference type="InterPro" id="IPR036217">
    <property type="entry name" value="MethylDNA_cys_MeTrfase_DNAb"/>
</dbReference>
<keyword evidence="11" id="KW-0479">Metal-binding</keyword>
<dbReference type="InterPro" id="IPR009057">
    <property type="entry name" value="Homeodomain-like_sf"/>
</dbReference>
<dbReference type="Proteomes" id="UP000588068">
    <property type="component" value="Unassembled WGS sequence"/>
</dbReference>
<dbReference type="Gene3D" id="1.10.10.10">
    <property type="entry name" value="Winged helix-like DNA-binding domain superfamily/Winged helix DNA-binding domain"/>
    <property type="match status" value="1"/>
</dbReference>
<feature type="region of interest" description="Disordered" evidence="12">
    <location>
        <begin position="1"/>
        <end position="20"/>
    </location>
</feature>
<dbReference type="PROSITE" id="PS01124">
    <property type="entry name" value="HTH_ARAC_FAMILY_2"/>
    <property type="match status" value="1"/>
</dbReference>
<dbReference type="InterPro" id="IPR036388">
    <property type="entry name" value="WH-like_DNA-bd_sf"/>
</dbReference>
<feature type="binding site" evidence="11">
    <location>
        <position position="86"/>
    </location>
    <ligand>
        <name>Zn(2+)</name>
        <dbReference type="ChEBI" id="CHEBI:29105"/>
    </ligand>
</feature>
<evidence type="ECO:0000256" key="6">
    <source>
        <dbReference type="ARBA" id="ARBA00023159"/>
    </source>
</evidence>
<dbReference type="SMART" id="SM00342">
    <property type="entry name" value="HTH_ARAC"/>
    <property type="match status" value="1"/>
</dbReference>
<evidence type="ECO:0000256" key="8">
    <source>
        <dbReference type="ARBA" id="ARBA00023204"/>
    </source>
</evidence>
<dbReference type="EMBL" id="JACHHZ010000003">
    <property type="protein sequence ID" value="MBB6094282.1"/>
    <property type="molecule type" value="Genomic_DNA"/>
</dbReference>
<keyword evidence="11" id="KW-0862">Zinc</keyword>
<evidence type="ECO:0000256" key="5">
    <source>
        <dbReference type="ARBA" id="ARBA00023015"/>
    </source>
</evidence>
<keyword evidence="5" id="KW-0805">Transcription regulation</keyword>
<evidence type="ECO:0000256" key="10">
    <source>
        <dbReference type="PIRSR" id="PIRSR000409-1"/>
    </source>
</evidence>
<evidence type="ECO:0000256" key="7">
    <source>
        <dbReference type="ARBA" id="ARBA00023163"/>
    </source>
</evidence>
<feature type="binding site" evidence="11">
    <location>
        <position position="55"/>
    </location>
    <ligand>
        <name>Zn(2+)</name>
        <dbReference type="ChEBI" id="CHEBI:29105"/>
    </ligand>
</feature>
<dbReference type="PANTHER" id="PTHR10815">
    <property type="entry name" value="METHYLATED-DNA--PROTEIN-CYSTEINE METHYLTRANSFERASE"/>
    <property type="match status" value="1"/>
</dbReference>
<feature type="active site" description="Nucleophile; methyl group acceptor from either O6-methylguanine or O4-methylthymine" evidence="10">
    <location>
        <position position="339"/>
    </location>
</feature>
<evidence type="ECO:0000313" key="15">
    <source>
        <dbReference type="Proteomes" id="UP000588068"/>
    </source>
</evidence>
<keyword evidence="6" id="KW-0010">Activator</keyword>
<comment type="catalytic activity">
    <reaction evidence="9">
        <text>a 6-O-methyl-2'-deoxyguanosine in DNA + L-cysteinyl-[protein] = S-methyl-L-cysteinyl-[protein] + a 2'-deoxyguanosine in DNA</text>
        <dbReference type="Rhea" id="RHEA:24000"/>
        <dbReference type="Rhea" id="RHEA-COMP:10131"/>
        <dbReference type="Rhea" id="RHEA-COMP:10132"/>
        <dbReference type="Rhea" id="RHEA-COMP:11367"/>
        <dbReference type="Rhea" id="RHEA-COMP:11368"/>
        <dbReference type="ChEBI" id="CHEBI:29950"/>
        <dbReference type="ChEBI" id="CHEBI:82612"/>
        <dbReference type="ChEBI" id="CHEBI:85445"/>
        <dbReference type="ChEBI" id="CHEBI:85448"/>
        <dbReference type="EC" id="2.1.1.63"/>
    </reaction>
</comment>
<dbReference type="NCBIfam" id="TIGR00589">
    <property type="entry name" value="ogt"/>
    <property type="match status" value="1"/>
</dbReference>